<evidence type="ECO:0000313" key="2">
    <source>
        <dbReference type="Proteomes" id="UP001150581"/>
    </source>
</evidence>
<proteinExistence type="predicted"/>
<comment type="caution">
    <text evidence="1">The sequence shown here is derived from an EMBL/GenBank/DDBJ whole genome shotgun (WGS) entry which is preliminary data.</text>
</comment>
<dbReference type="EMBL" id="JANBPG010003030">
    <property type="protein sequence ID" value="KAJ1883899.1"/>
    <property type="molecule type" value="Genomic_DNA"/>
</dbReference>
<sequence>MDILNARLEALERNVYSAENRAATGNLVEQVAQIELQLSKTLSENASLAQGLEKYEKLRGTIDGDGDLELNRQMLGIAAKTELILLNDSALHTITDLRTIGDLQAKVNQPEYAAAAELLPRLQQSLEPQHESQVADFRKVVDDISSIVDRYHSETEALSEMFVQWDRILTGVERKVLELESASN</sequence>
<dbReference type="Proteomes" id="UP001150581">
    <property type="component" value="Unassembled WGS sequence"/>
</dbReference>
<accession>A0ACC1HZW4</accession>
<gene>
    <name evidence="1" type="ORF">LPJ66_010875</name>
</gene>
<keyword evidence="2" id="KW-1185">Reference proteome</keyword>
<reference evidence="1" key="1">
    <citation type="submission" date="2022-07" db="EMBL/GenBank/DDBJ databases">
        <title>Phylogenomic reconstructions and comparative analyses of Kickxellomycotina fungi.</title>
        <authorList>
            <person name="Reynolds N.K."/>
            <person name="Stajich J.E."/>
            <person name="Barry K."/>
            <person name="Grigoriev I.V."/>
            <person name="Crous P."/>
            <person name="Smith M.E."/>
        </authorList>
    </citation>
    <scope>NUCLEOTIDE SEQUENCE</scope>
    <source>
        <strain evidence="1">Benny 63K</strain>
    </source>
</reference>
<evidence type="ECO:0000313" key="1">
    <source>
        <dbReference type="EMBL" id="KAJ1883899.1"/>
    </source>
</evidence>
<protein>
    <submittedName>
        <fullName evidence="1">Uncharacterized protein</fullName>
    </submittedName>
</protein>
<name>A0ACC1HZW4_9FUNG</name>
<organism evidence="1 2">
    <name type="scientific">Kickxella alabastrina</name>
    <dbReference type="NCBI Taxonomy" id="61397"/>
    <lineage>
        <taxon>Eukaryota</taxon>
        <taxon>Fungi</taxon>
        <taxon>Fungi incertae sedis</taxon>
        <taxon>Zoopagomycota</taxon>
        <taxon>Kickxellomycotina</taxon>
        <taxon>Kickxellomycetes</taxon>
        <taxon>Kickxellales</taxon>
        <taxon>Kickxellaceae</taxon>
        <taxon>Kickxella</taxon>
    </lineage>
</organism>